<dbReference type="AlphaFoldDB" id="K3ZP83"/>
<reference evidence="1" key="2">
    <citation type="submission" date="2018-08" db="UniProtKB">
        <authorList>
            <consortium name="EnsemblPlants"/>
        </authorList>
    </citation>
    <scope>IDENTIFICATION</scope>
    <source>
        <strain evidence="1">Yugu1</strain>
    </source>
</reference>
<organism evidence="1 2">
    <name type="scientific">Setaria italica</name>
    <name type="common">Foxtail millet</name>
    <name type="synonym">Panicum italicum</name>
    <dbReference type="NCBI Taxonomy" id="4555"/>
    <lineage>
        <taxon>Eukaryota</taxon>
        <taxon>Viridiplantae</taxon>
        <taxon>Streptophyta</taxon>
        <taxon>Embryophyta</taxon>
        <taxon>Tracheophyta</taxon>
        <taxon>Spermatophyta</taxon>
        <taxon>Magnoliopsida</taxon>
        <taxon>Liliopsida</taxon>
        <taxon>Poales</taxon>
        <taxon>Poaceae</taxon>
        <taxon>PACMAD clade</taxon>
        <taxon>Panicoideae</taxon>
        <taxon>Panicodae</taxon>
        <taxon>Paniceae</taxon>
        <taxon>Cenchrinae</taxon>
        <taxon>Setaria</taxon>
    </lineage>
</organism>
<name>K3ZP83_SETIT</name>
<dbReference type="Proteomes" id="UP000004995">
    <property type="component" value="Unassembled WGS sequence"/>
</dbReference>
<dbReference type="EMBL" id="AGNK02005008">
    <property type="status" value="NOT_ANNOTATED_CDS"/>
    <property type="molecule type" value="Genomic_DNA"/>
</dbReference>
<keyword evidence="2" id="KW-1185">Reference proteome</keyword>
<dbReference type="InParanoid" id="K3ZP83"/>
<protein>
    <submittedName>
        <fullName evidence="1">Uncharacterized protein</fullName>
    </submittedName>
</protein>
<dbReference type="EnsemblPlants" id="KQK94824">
    <property type="protein sequence ID" value="KQK94824"/>
    <property type="gene ID" value="SETIT_028413mg"/>
</dbReference>
<dbReference type="HOGENOM" id="CLU_3243145_0_0_1"/>
<evidence type="ECO:0000313" key="1">
    <source>
        <dbReference type="EnsemblPlants" id="KQK94824"/>
    </source>
</evidence>
<evidence type="ECO:0000313" key="2">
    <source>
        <dbReference type="Proteomes" id="UP000004995"/>
    </source>
</evidence>
<dbReference type="Gramene" id="KQK94824">
    <property type="protein sequence ID" value="KQK94824"/>
    <property type="gene ID" value="SETIT_028413mg"/>
</dbReference>
<reference evidence="2" key="1">
    <citation type="journal article" date="2012" name="Nat. Biotechnol.">
        <title>Reference genome sequence of the model plant Setaria.</title>
        <authorList>
            <person name="Bennetzen J.L."/>
            <person name="Schmutz J."/>
            <person name="Wang H."/>
            <person name="Percifield R."/>
            <person name="Hawkins J."/>
            <person name="Pontaroli A.C."/>
            <person name="Estep M."/>
            <person name="Feng L."/>
            <person name="Vaughn J.N."/>
            <person name="Grimwood J."/>
            <person name="Jenkins J."/>
            <person name="Barry K."/>
            <person name="Lindquist E."/>
            <person name="Hellsten U."/>
            <person name="Deshpande S."/>
            <person name="Wang X."/>
            <person name="Wu X."/>
            <person name="Mitros T."/>
            <person name="Triplett J."/>
            <person name="Yang X."/>
            <person name="Ye C.Y."/>
            <person name="Mauro-Herrera M."/>
            <person name="Wang L."/>
            <person name="Li P."/>
            <person name="Sharma M."/>
            <person name="Sharma R."/>
            <person name="Ronald P.C."/>
            <person name="Panaud O."/>
            <person name="Kellogg E.A."/>
            <person name="Brutnell T.P."/>
            <person name="Doust A.N."/>
            <person name="Tuskan G.A."/>
            <person name="Rokhsar D."/>
            <person name="Devos K.M."/>
        </authorList>
    </citation>
    <scope>NUCLEOTIDE SEQUENCE [LARGE SCALE GENOMIC DNA]</scope>
    <source>
        <strain evidence="2">cv. Yugu1</strain>
    </source>
</reference>
<proteinExistence type="predicted"/>
<accession>K3ZP83</accession>
<sequence>MLQYLIRNVSSVFLNCCKSQLDNVSSILFGVYMLHTIFHLFCT</sequence>